<comment type="caution">
    <text evidence="1">The sequence shown here is derived from an EMBL/GenBank/DDBJ whole genome shotgun (WGS) entry which is preliminary data.</text>
</comment>
<dbReference type="SUPFAM" id="SSF58113">
    <property type="entry name" value="Apolipoprotein A-I"/>
    <property type="match status" value="1"/>
</dbReference>
<evidence type="ECO:0000313" key="2">
    <source>
        <dbReference type="EMBL" id="PVY75461.1"/>
    </source>
</evidence>
<name>A0A2A2I8H5_9GAMM</name>
<organism evidence="1 3">
    <name type="scientific">Tamilnaduibacter salinus</name>
    <dbReference type="NCBI Taxonomy" id="1484056"/>
    <lineage>
        <taxon>Bacteria</taxon>
        <taxon>Pseudomonadati</taxon>
        <taxon>Pseudomonadota</taxon>
        <taxon>Gammaproteobacteria</taxon>
        <taxon>Pseudomonadales</taxon>
        <taxon>Marinobacteraceae</taxon>
        <taxon>Tamilnaduibacter</taxon>
    </lineage>
</organism>
<dbReference type="Proteomes" id="UP000218332">
    <property type="component" value="Unassembled WGS sequence"/>
</dbReference>
<dbReference type="RefSeq" id="WP_095609512.1">
    <property type="nucleotide sequence ID" value="NZ_NMPM01000004.1"/>
</dbReference>
<dbReference type="EMBL" id="NMPM01000004">
    <property type="protein sequence ID" value="PAV27430.1"/>
    <property type="molecule type" value="Genomic_DNA"/>
</dbReference>
<proteinExistence type="predicted"/>
<gene>
    <name evidence="2" type="ORF">C8D92_107184</name>
    <name evidence="1" type="ORF">CF392_00505</name>
</gene>
<dbReference type="Proteomes" id="UP000245887">
    <property type="component" value="Unassembled WGS sequence"/>
</dbReference>
<keyword evidence="3" id="KW-1185">Reference proteome</keyword>
<evidence type="ECO:0000313" key="4">
    <source>
        <dbReference type="Proteomes" id="UP000245887"/>
    </source>
</evidence>
<evidence type="ECO:0000313" key="3">
    <source>
        <dbReference type="Proteomes" id="UP000218332"/>
    </source>
</evidence>
<dbReference type="EMBL" id="QEKQ01000007">
    <property type="protein sequence ID" value="PVY75461.1"/>
    <property type="molecule type" value="Genomic_DNA"/>
</dbReference>
<reference evidence="1 3" key="1">
    <citation type="submission" date="2017-07" db="EMBL/GenBank/DDBJ databases">
        <title>Tamlnaduibacter salinus (Mi-7) genome sequencing.</title>
        <authorList>
            <person name="Verma A."/>
            <person name="Krishnamurthi S."/>
        </authorList>
    </citation>
    <scope>NUCLEOTIDE SEQUENCE [LARGE SCALE GENOMIC DNA]</scope>
    <source>
        <strain evidence="1 3">Mi-7</strain>
    </source>
</reference>
<accession>A0A2A2I8H5</accession>
<sequence length="138" mass="15892">MLQDTLNNVSAAREKLQSRVQPQVDQASAELKKVLSDLGVEVTGETRLQELVTQLRERNPSLRSFTRNLDVATYDLRKKLWWNANMMSAYVADQAGQRYEAEVKPKLQHYRQTAESRARTLFEQIRELAPASQRAESE</sequence>
<dbReference type="OrthoDB" id="6366783at2"/>
<evidence type="ECO:0000313" key="1">
    <source>
        <dbReference type="EMBL" id="PAV27430.1"/>
    </source>
</evidence>
<dbReference type="Gene3D" id="1.20.120.20">
    <property type="entry name" value="Apolipoprotein"/>
    <property type="match status" value="1"/>
</dbReference>
<dbReference type="AlphaFoldDB" id="A0A2A2I8H5"/>
<reference evidence="2 4" key="2">
    <citation type="submission" date="2018-04" db="EMBL/GenBank/DDBJ databases">
        <title>Genomic Encyclopedia of Type Strains, Phase IV (KMG-IV): sequencing the most valuable type-strain genomes for metagenomic binning, comparative biology and taxonomic classification.</title>
        <authorList>
            <person name="Goeker M."/>
        </authorList>
    </citation>
    <scope>NUCLEOTIDE SEQUENCE [LARGE SCALE GENOMIC DNA]</scope>
    <source>
        <strain evidence="2 4">DSM 28688</strain>
    </source>
</reference>
<protein>
    <submittedName>
        <fullName evidence="1">Uncharacterized protein</fullName>
    </submittedName>
</protein>